<evidence type="ECO:0000313" key="1">
    <source>
        <dbReference type="EMBL" id="KKN34674.1"/>
    </source>
</evidence>
<dbReference type="AlphaFoldDB" id="A0A0F9PWS8"/>
<sequence length="353" mass="41647">MRTIKPVNKFKTYKYDSAPFFFFIDIFPSIYDNEGKPNLIHLINAIDTNPIMPIPMRVDRVFNGGKSVLIRPREPISFPISEEETAIINPLPFIQLGFEKLLFFTEVRAREKFFLSLTMDRVLKWWNLTKYQYGKLATLEEDFSAFSRAYLHTVLKAKIFKEDLTKAAKNYCEIISEVCRKRLERNSIFTEVHGNEENVKMYKVKETTFYKKFKKVNETQYHPELIDIEIWDLIQNNFSTKQKDLVSKKEGIKTTLIKYIPLLFYDDLLECMLQNIKKIEDGEGDLLDPSFLLDHKVITTLNSKELDPTNLGNYSWWNSFEGLEFEPILHSINKSHESFINTYDPKESIRNIR</sequence>
<organism evidence="1">
    <name type="scientific">marine sediment metagenome</name>
    <dbReference type="NCBI Taxonomy" id="412755"/>
    <lineage>
        <taxon>unclassified sequences</taxon>
        <taxon>metagenomes</taxon>
        <taxon>ecological metagenomes</taxon>
    </lineage>
</organism>
<proteinExistence type="predicted"/>
<accession>A0A0F9PWS8</accession>
<dbReference type="EMBL" id="LAZR01002091">
    <property type="protein sequence ID" value="KKN34674.1"/>
    <property type="molecule type" value="Genomic_DNA"/>
</dbReference>
<comment type="caution">
    <text evidence="1">The sequence shown here is derived from an EMBL/GenBank/DDBJ whole genome shotgun (WGS) entry which is preliminary data.</text>
</comment>
<reference evidence="1" key="1">
    <citation type="journal article" date="2015" name="Nature">
        <title>Complex archaea that bridge the gap between prokaryotes and eukaryotes.</title>
        <authorList>
            <person name="Spang A."/>
            <person name="Saw J.H."/>
            <person name="Jorgensen S.L."/>
            <person name="Zaremba-Niedzwiedzka K."/>
            <person name="Martijn J."/>
            <person name="Lind A.E."/>
            <person name="van Eijk R."/>
            <person name="Schleper C."/>
            <person name="Guy L."/>
            <person name="Ettema T.J."/>
        </authorList>
    </citation>
    <scope>NUCLEOTIDE SEQUENCE</scope>
</reference>
<name>A0A0F9PWS8_9ZZZZ</name>
<protein>
    <submittedName>
        <fullName evidence="1">Uncharacterized protein</fullName>
    </submittedName>
</protein>
<gene>
    <name evidence="1" type="ORF">LCGC14_0791330</name>
</gene>